<name>A0A026WL03_OOCBI</name>
<sequence>MQRYLNGEREGGRSSIEKEGAGDPHEDGSRLETENIFGSCDSVWTCPRNLAVCTVLARTVNPDIPNFVETTGFGGLYARCVMCAARIRALPQRFNDD</sequence>
<organism evidence="2 3">
    <name type="scientific">Ooceraea biroi</name>
    <name type="common">Clonal raider ant</name>
    <name type="synonym">Cerapachys biroi</name>
    <dbReference type="NCBI Taxonomy" id="2015173"/>
    <lineage>
        <taxon>Eukaryota</taxon>
        <taxon>Metazoa</taxon>
        <taxon>Ecdysozoa</taxon>
        <taxon>Arthropoda</taxon>
        <taxon>Hexapoda</taxon>
        <taxon>Insecta</taxon>
        <taxon>Pterygota</taxon>
        <taxon>Neoptera</taxon>
        <taxon>Endopterygota</taxon>
        <taxon>Hymenoptera</taxon>
        <taxon>Apocrita</taxon>
        <taxon>Aculeata</taxon>
        <taxon>Formicoidea</taxon>
        <taxon>Formicidae</taxon>
        <taxon>Dorylinae</taxon>
        <taxon>Ooceraea</taxon>
    </lineage>
</organism>
<dbReference type="AlphaFoldDB" id="A0A026WL03"/>
<evidence type="ECO:0000256" key="1">
    <source>
        <dbReference type="SAM" id="MobiDB-lite"/>
    </source>
</evidence>
<accession>A0A026WL03</accession>
<reference evidence="2 3" key="1">
    <citation type="journal article" date="2014" name="Curr. Biol.">
        <title>The genome of the clonal raider ant Cerapachys biroi.</title>
        <authorList>
            <person name="Oxley P.R."/>
            <person name="Ji L."/>
            <person name="Fetter-Pruneda I."/>
            <person name="McKenzie S.K."/>
            <person name="Li C."/>
            <person name="Hu H."/>
            <person name="Zhang G."/>
            <person name="Kronauer D.J."/>
        </authorList>
    </citation>
    <scope>NUCLEOTIDE SEQUENCE [LARGE SCALE GENOMIC DNA]</scope>
</reference>
<evidence type="ECO:0000313" key="3">
    <source>
        <dbReference type="Proteomes" id="UP000053097"/>
    </source>
</evidence>
<keyword evidence="3" id="KW-1185">Reference proteome</keyword>
<evidence type="ECO:0000313" key="2">
    <source>
        <dbReference type="EMBL" id="EZA56737.1"/>
    </source>
</evidence>
<feature type="region of interest" description="Disordered" evidence="1">
    <location>
        <begin position="1"/>
        <end position="31"/>
    </location>
</feature>
<dbReference type="EMBL" id="KK107159">
    <property type="protein sequence ID" value="EZA56737.1"/>
    <property type="molecule type" value="Genomic_DNA"/>
</dbReference>
<gene>
    <name evidence="2" type="ORF">X777_02342</name>
</gene>
<protein>
    <submittedName>
        <fullName evidence="2">Uncharacterized protein</fullName>
    </submittedName>
</protein>
<dbReference type="Proteomes" id="UP000053097">
    <property type="component" value="Unassembled WGS sequence"/>
</dbReference>
<proteinExistence type="predicted"/>